<evidence type="ECO:0000313" key="2">
    <source>
        <dbReference type="Proteomes" id="UP001221924"/>
    </source>
</evidence>
<dbReference type="Proteomes" id="UP001221924">
    <property type="component" value="Unassembled WGS sequence"/>
</dbReference>
<accession>A0AAX4Y321</accession>
<dbReference type="InterPro" id="IPR029063">
    <property type="entry name" value="SAM-dependent_MTases_sf"/>
</dbReference>
<feature type="non-terminal residue" evidence="1">
    <location>
        <position position="1"/>
    </location>
</feature>
<reference evidence="1" key="1">
    <citation type="submission" date="2023-03" db="EMBL/GenBank/DDBJ databases">
        <title>DFI Biobank Strains.</title>
        <authorList>
            <person name="Mostad J."/>
            <person name="Paddock L."/>
            <person name="Medina S."/>
            <person name="Waligurski E."/>
            <person name="Barat B."/>
            <person name="Smith R."/>
            <person name="Burgo V."/>
            <person name="Metcalfe C."/>
            <person name="Woodson C."/>
            <person name="Sundararajan A."/>
            <person name="Ramaswamy R."/>
            <person name="Lin H."/>
            <person name="Pamer E.G."/>
        </authorList>
    </citation>
    <scope>NUCLEOTIDE SEQUENCE</scope>
    <source>
        <strain evidence="1">DFI.9.5</strain>
    </source>
</reference>
<protein>
    <submittedName>
        <fullName evidence="1">Uncharacterized protein</fullName>
    </submittedName>
</protein>
<comment type="caution">
    <text evidence="1">The sequence shown here is derived from an EMBL/GenBank/DDBJ whole genome shotgun (WGS) entry which is preliminary data.</text>
</comment>
<feature type="non-terminal residue" evidence="1">
    <location>
        <position position="96"/>
    </location>
</feature>
<proteinExistence type="predicted"/>
<gene>
    <name evidence="1" type="ORF">PZH42_31220</name>
</gene>
<dbReference type="Gene3D" id="3.40.50.150">
    <property type="entry name" value="Vaccinia Virus protein VP39"/>
    <property type="match status" value="1"/>
</dbReference>
<organism evidence="1 2">
    <name type="scientific">Bacteroides cellulosilyticus</name>
    <dbReference type="NCBI Taxonomy" id="246787"/>
    <lineage>
        <taxon>Bacteria</taxon>
        <taxon>Pseudomonadati</taxon>
        <taxon>Bacteroidota</taxon>
        <taxon>Bacteroidia</taxon>
        <taxon>Bacteroidales</taxon>
        <taxon>Bacteroidaceae</taxon>
        <taxon>Bacteroides</taxon>
    </lineage>
</organism>
<dbReference type="EMBL" id="JARFID010001134">
    <property type="protein sequence ID" value="MDE8698378.1"/>
    <property type="molecule type" value="Genomic_DNA"/>
</dbReference>
<evidence type="ECO:0000313" key="1">
    <source>
        <dbReference type="EMBL" id="MDE8698378.1"/>
    </source>
</evidence>
<dbReference type="AlphaFoldDB" id="A0AAX4Y321"/>
<sequence>EMLCREQDCWGKARSFATEKEKELYTKLFGSEYLERVYNPMKEYAAKVYKDKTKGKRILELYSIKNNNTEILFMERCINLLKPGIIFCPTSAIFSD</sequence>
<name>A0AAX4Y321_9BACE</name>